<dbReference type="AlphaFoldDB" id="A0A5M3XHB1"/>
<dbReference type="InterPro" id="IPR027383">
    <property type="entry name" value="Znf_put"/>
</dbReference>
<keyword evidence="2" id="KW-1133">Transmembrane helix</keyword>
<name>A0A5M3XHB1_9ACTN</name>
<reference evidence="4 5" key="1">
    <citation type="submission" date="2019-10" db="EMBL/GenBank/DDBJ databases">
        <title>Whole genome shotgun sequence of Acrocarpospora pleiomorpha NBRC 16267.</title>
        <authorList>
            <person name="Ichikawa N."/>
            <person name="Kimura A."/>
            <person name="Kitahashi Y."/>
            <person name="Komaki H."/>
            <person name="Oguchi A."/>
        </authorList>
    </citation>
    <scope>NUCLEOTIDE SEQUENCE [LARGE SCALE GENOMIC DNA]</scope>
    <source>
        <strain evidence="4 5">NBRC 16267</strain>
    </source>
</reference>
<protein>
    <recommendedName>
        <fullName evidence="3">Putative zinc-finger domain-containing protein</fullName>
    </recommendedName>
</protein>
<evidence type="ECO:0000313" key="4">
    <source>
        <dbReference type="EMBL" id="GES20400.1"/>
    </source>
</evidence>
<gene>
    <name evidence="4" type="ORF">Aple_032960</name>
</gene>
<feature type="domain" description="Putative zinc-finger" evidence="3">
    <location>
        <begin position="3"/>
        <end position="36"/>
    </location>
</feature>
<evidence type="ECO:0000259" key="3">
    <source>
        <dbReference type="Pfam" id="PF13490"/>
    </source>
</evidence>
<feature type="transmembrane region" description="Helical" evidence="2">
    <location>
        <begin position="121"/>
        <end position="137"/>
    </location>
</feature>
<keyword evidence="2" id="KW-0812">Transmembrane</keyword>
<organism evidence="4 5">
    <name type="scientific">Acrocarpospora pleiomorpha</name>
    <dbReference type="NCBI Taxonomy" id="90975"/>
    <lineage>
        <taxon>Bacteria</taxon>
        <taxon>Bacillati</taxon>
        <taxon>Actinomycetota</taxon>
        <taxon>Actinomycetes</taxon>
        <taxon>Streptosporangiales</taxon>
        <taxon>Streptosporangiaceae</taxon>
        <taxon>Acrocarpospora</taxon>
    </lineage>
</organism>
<feature type="transmembrane region" description="Helical" evidence="2">
    <location>
        <begin position="144"/>
        <end position="164"/>
    </location>
</feature>
<feature type="region of interest" description="Disordered" evidence="1">
    <location>
        <begin position="203"/>
        <end position="225"/>
    </location>
</feature>
<comment type="caution">
    <text evidence="4">The sequence shown here is derived from an EMBL/GenBank/DDBJ whole genome shotgun (WGS) entry which is preliminary data.</text>
</comment>
<evidence type="ECO:0000256" key="1">
    <source>
        <dbReference type="SAM" id="MobiDB-lite"/>
    </source>
</evidence>
<keyword evidence="2" id="KW-0472">Membrane</keyword>
<sequence length="225" mass="23087">MRCARAREAISALLDGAEPGVGLHRLRIHLDRCPVCVDWLSGAAGLGRALRAMPAAPAPDLTDRIMRGLTGPPPKPAWPLRLARTLAGAIAVCQIVIGYAMVVAPSLVLHEGGASHELKEIGAFNLAIGVGFLTAALRPRSVWGVLPAATAGAMILTGTALWDLGNAQVVTLREAHHLFVVAGWMALLWLAVLMRNPPDTGQARGGGFPATSGGGGAAASPGATA</sequence>
<feature type="compositionally biased region" description="Gly residues" evidence="1">
    <location>
        <begin position="203"/>
        <end position="217"/>
    </location>
</feature>
<proteinExistence type="predicted"/>
<keyword evidence="5" id="KW-1185">Reference proteome</keyword>
<dbReference type="Pfam" id="PF13490">
    <property type="entry name" value="zf-HC2"/>
    <property type="match status" value="1"/>
</dbReference>
<feature type="transmembrane region" description="Helical" evidence="2">
    <location>
        <begin position="176"/>
        <end position="194"/>
    </location>
</feature>
<feature type="transmembrane region" description="Helical" evidence="2">
    <location>
        <begin position="85"/>
        <end position="109"/>
    </location>
</feature>
<dbReference type="OrthoDB" id="5197868at2"/>
<evidence type="ECO:0000256" key="2">
    <source>
        <dbReference type="SAM" id="Phobius"/>
    </source>
</evidence>
<dbReference type="RefSeq" id="WP_155345440.1">
    <property type="nucleotide sequence ID" value="NZ_BAAAHM010000021.1"/>
</dbReference>
<accession>A0A5M3XHB1</accession>
<dbReference type="Proteomes" id="UP000377595">
    <property type="component" value="Unassembled WGS sequence"/>
</dbReference>
<dbReference type="EMBL" id="BLAF01000016">
    <property type="protein sequence ID" value="GES20400.1"/>
    <property type="molecule type" value="Genomic_DNA"/>
</dbReference>
<evidence type="ECO:0000313" key="5">
    <source>
        <dbReference type="Proteomes" id="UP000377595"/>
    </source>
</evidence>